<comment type="caution">
    <text evidence="3">The sequence shown here is derived from an EMBL/GenBank/DDBJ whole genome shotgun (WGS) entry which is preliminary data.</text>
</comment>
<evidence type="ECO:0000256" key="2">
    <source>
        <dbReference type="RuleBase" id="RU000461"/>
    </source>
</evidence>
<keyword evidence="2" id="KW-0503">Monooxygenase</keyword>
<dbReference type="RefSeq" id="WP_309239931.1">
    <property type="nucleotide sequence ID" value="NZ_JBHSXE010000001.1"/>
</dbReference>
<dbReference type="InterPro" id="IPR036396">
    <property type="entry name" value="Cyt_P450_sf"/>
</dbReference>
<name>A0ABW2CEK9_9ACTN</name>
<evidence type="ECO:0000313" key="4">
    <source>
        <dbReference type="Proteomes" id="UP001596380"/>
    </source>
</evidence>
<accession>A0ABW2CEK9</accession>
<dbReference type="Pfam" id="PF00067">
    <property type="entry name" value="p450"/>
    <property type="match status" value="1"/>
</dbReference>
<keyword evidence="2" id="KW-0560">Oxidoreductase</keyword>
<keyword evidence="2" id="KW-0349">Heme</keyword>
<dbReference type="PANTHER" id="PTHR46696">
    <property type="entry name" value="P450, PUTATIVE (EUROFUNG)-RELATED"/>
    <property type="match status" value="1"/>
</dbReference>
<dbReference type="PRINTS" id="PR00359">
    <property type="entry name" value="BP450"/>
</dbReference>
<dbReference type="InterPro" id="IPR017972">
    <property type="entry name" value="Cyt_P450_CS"/>
</dbReference>
<keyword evidence="2" id="KW-0479">Metal-binding</keyword>
<keyword evidence="4" id="KW-1185">Reference proteome</keyword>
<proteinExistence type="inferred from homology"/>
<comment type="similarity">
    <text evidence="1 2">Belongs to the cytochrome P450 family.</text>
</comment>
<dbReference type="PROSITE" id="PS00086">
    <property type="entry name" value="CYTOCHROME_P450"/>
    <property type="match status" value="1"/>
</dbReference>
<keyword evidence="2" id="KW-0408">Iron</keyword>
<dbReference type="EMBL" id="JBHSXS010000002">
    <property type="protein sequence ID" value="MFC6879006.1"/>
    <property type="molecule type" value="Genomic_DNA"/>
</dbReference>
<sequence>MDRVPQVEFNPMAGLRPAGASFTVFAELREQYDWFRSTVGQGFWVLTRYERILEALNDPERFSSSAITVLDPEPAYRWIPEMLDPPEHTAWRRLLRPHFTPASAAAMEERIREHCRELVDGLAGKGGCDFVADFATRFPTVVFLEMMGLPTERLATFLEWEDTILHRPYEPGRATGRRKALAAVVGCFRELIADRRAEPRDDLVSAALAWRMDGEPVAEDDLLSLCLLLFLAGLDTVTAQLAYMFWHLAGHPADRDRLASDPAAVPTAVEEFLRAHAITVTGRKVTRDGEFHGCPMKAGDMVLLPLNSATRDPAAFPEPERVDLGRHPNRHLAFGAGPHRCLGAHLARLELRIAVEEWHRRIPAYEPDPDRPALEHAAQVLGLDTLPLRWPA</sequence>
<dbReference type="Proteomes" id="UP001596380">
    <property type="component" value="Unassembled WGS sequence"/>
</dbReference>
<gene>
    <name evidence="3" type="ORF">ACFQKB_04430</name>
</gene>
<protein>
    <submittedName>
        <fullName evidence="3">Cytochrome P450</fullName>
    </submittedName>
</protein>
<dbReference type="InterPro" id="IPR001128">
    <property type="entry name" value="Cyt_P450"/>
</dbReference>
<dbReference type="SUPFAM" id="SSF48264">
    <property type="entry name" value="Cytochrome P450"/>
    <property type="match status" value="1"/>
</dbReference>
<evidence type="ECO:0000256" key="1">
    <source>
        <dbReference type="ARBA" id="ARBA00010617"/>
    </source>
</evidence>
<dbReference type="PANTHER" id="PTHR46696:SF6">
    <property type="entry name" value="P450, PUTATIVE (EUROFUNG)-RELATED"/>
    <property type="match status" value="1"/>
</dbReference>
<dbReference type="PRINTS" id="PR00385">
    <property type="entry name" value="P450"/>
</dbReference>
<reference evidence="4" key="1">
    <citation type="journal article" date="2019" name="Int. J. Syst. Evol. Microbiol.">
        <title>The Global Catalogue of Microorganisms (GCM) 10K type strain sequencing project: providing services to taxonomists for standard genome sequencing and annotation.</title>
        <authorList>
            <consortium name="The Broad Institute Genomics Platform"/>
            <consortium name="The Broad Institute Genome Sequencing Center for Infectious Disease"/>
            <person name="Wu L."/>
            <person name="Ma J."/>
        </authorList>
    </citation>
    <scope>NUCLEOTIDE SEQUENCE [LARGE SCALE GENOMIC DNA]</scope>
    <source>
        <strain evidence="4">JCM 3369</strain>
    </source>
</reference>
<organism evidence="3 4">
    <name type="scientific">Actinomadura yumaensis</name>
    <dbReference type="NCBI Taxonomy" id="111807"/>
    <lineage>
        <taxon>Bacteria</taxon>
        <taxon>Bacillati</taxon>
        <taxon>Actinomycetota</taxon>
        <taxon>Actinomycetes</taxon>
        <taxon>Streptosporangiales</taxon>
        <taxon>Thermomonosporaceae</taxon>
        <taxon>Actinomadura</taxon>
    </lineage>
</organism>
<evidence type="ECO:0000313" key="3">
    <source>
        <dbReference type="EMBL" id="MFC6879006.1"/>
    </source>
</evidence>
<dbReference type="CDD" id="cd11035">
    <property type="entry name" value="P450cam-like"/>
    <property type="match status" value="1"/>
</dbReference>
<dbReference type="InterPro" id="IPR002397">
    <property type="entry name" value="Cyt_P450_B"/>
</dbReference>
<dbReference type="Gene3D" id="1.10.630.10">
    <property type="entry name" value="Cytochrome P450"/>
    <property type="match status" value="1"/>
</dbReference>